<sequence>MSRSGYIDDNDDILAFGRWRGRVASAIRGNRGQALMRDLIAALDALPEKKLIAHTVEQDGCFCALGAVAHLRGTDLDQGPNGGTDHDFEPDRAAARLDIATPLAQEVVYENDEASYWDETPEARWTRMRQWAVSNLINQQAKPEARSG</sequence>
<name>A0AB33CIU0_XANCI</name>
<dbReference type="EMBL" id="CP022263">
    <property type="protein sequence ID" value="ASK91830.1"/>
    <property type="molecule type" value="Genomic_DNA"/>
</dbReference>
<evidence type="ECO:0000313" key="2">
    <source>
        <dbReference type="Proteomes" id="UP000198357"/>
    </source>
</evidence>
<organism evidence="1 2">
    <name type="scientific">Xanthomonas citri pv. vignicola</name>
    <dbReference type="NCBI Taxonomy" id="473426"/>
    <lineage>
        <taxon>Bacteria</taxon>
        <taxon>Pseudomonadati</taxon>
        <taxon>Pseudomonadota</taxon>
        <taxon>Gammaproteobacteria</taxon>
        <taxon>Lysobacterales</taxon>
        <taxon>Lysobacteraceae</taxon>
        <taxon>Xanthomonas</taxon>
    </lineage>
</organism>
<proteinExistence type="predicted"/>
<accession>A0AB33CIU0</accession>
<reference evidence="1 2" key="1">
    <citation type="submission" date="2017-06" db="EMBL/GenBank/DDBJ databases">
        <title>First complete genome sequences of Xanthomonas citri pv. vignicola strains CFBP 7111, CFBP 7112 and CFBP 7113 using long-read technology.</title>
        <authorList>
            <person name="Ruh M."/>
            <person name="Briand M."/>
            <person name="Bonneau S."/>
            <person name="Jacques M.A."/>
            <person name="Chen N.W.G."/>
        </authorList>
    </citation>
    <scope>NUCLEOTIDE SEQUENCE [LARGE SCALE GENOMIC DNA]</scope>
    <source>
        <strain evidence="1 2">CFBP7111</strain>
    </source>
</reference>
<gene>
    <name evidence="1" type="ORF">XcvCFBP7111P_10220</name>
</gene>
<evidence type="ECO:0000313" key="1">
    <source>
        <dbReference type="EMBL" id="ASK91830.1"/>
    </source>
</evidence>
<dbReference type="AlphaFoldDB" id="A0AB33CIU0"/>
<protein>
    <submittedName>
        <fullName evidence="1">Uncharacterized protein</fullName>
    </submittedName>
</protein>
<dbReference type="Proteomes" id="UP000198357">
    <property type="component" value="Chromosome"/>
</dbReference>